<evidence type="ECO:0000256" key="1">
    <source>
        <dbReference type="ARBA" id="ARBA00004571"/>
    </source>
</evidence>
<evidence type="ECO:0000259" key="15">
    <source>
        <dbReference type="Pfam" id="PF07715"/>
    </source>
</evidence>
<evidence type="ECO:0000256" key="10">
    <source>
        <dbReference type="ARBA" id="ARBA00023237"/>
    </source>
</evidence>
<evidence type="ECO:0000256" key="5">
    <source>
        <dbReference type="ARBA" id="ARBA00022692"/>
    </source>
</evidence>
<keyword evidence="7" id="KW-0406">Ion transport</keyword>
<evidence type="ECO:0000313" key="17">
    <source>
        <dbReference type="Proteomes" id="UP001285263"/>
    </source>
</evidence>
<feature type="signal peptide" evidence="13">
    <location>
        <begin position="1"/>
        <end position="21"/>
    </location>
</feature>
<organism evidence="16 17">
    <name type="scientific">Roseateles agri</name>
    <dbReference type="NCBI Taxonomy" id="3098619"/>
    <lineage>
        <taxon>Bacteria</taxon>
        <taxon>Pseudomonadati</taxon>
        <taxon>Pseudomonadota</taxon>
        <taxon>Betaproteobacteria</taxon>
        <taxon>Burkholderiales</taxon>
        <taxon>Sphaerotilaceae</taxon>
        <taxon>Roseateles</taxon>
    </lineage>
</organism>
<keyword evidence="3 11" id="KW-1134">Transmembrane beta strand</keyword>
<keyword evidence="9 11" id="KW-0472">Membrane</keyword>
<dbReference type="InterPro" id="IPR039426">
    <property type="entry name" value="TonB-dep_rcpt-like"/>
</dbReference>
<feature type="domain" description="TonB-dependent receptor plug" evidence="15">
    <location>
        <begin position="43"/>
        <end position="154"/>
    </location>
</feature>
<evidence type="ECO:0000256" key="2">
    <source>
        <dbReference type="ARBA" id="ARBA00022448"/>
    </source>
</evidence>
<evidence type="ECO:0000256" key="13">
    <source>
        <dbReference type="SAM" id="SignalP"/>
    </source>
</evidence>
<keyword evidence="10 11" id="KW-0998">Cell outer membrane</keyword>
<keyword evidence="5 11" id="KW-0812">Transmembrane</keyword>
<dbReference type="PANTHER" id="PTHR32552">
    <property type="entry name" value="FERRICHROME IRON RECEPTOR-RELATED"/>
    <property type="match status" value="1"/>
</dbReference>
<dbReference type="Pfam" id="PF07715">
    <property type="entry name" value="Plug"/>
    <property type="match status" value="1"/>
</dbReference>
<dbReference type="InterPro" id="IPR000531">
    <property type="entry name" value="Beta-barrel_TonB"/>
</dbReference>
<dbReference type="Gene3D" id="2.40.170.20">
    <property type="entry name" value="TonB-dependent receptor, beta-barrel domain"/>
    <property type="match status" value="1"/>
</dbReference>
<comment type="caution">
    <text evidence="16">The sequence shown here is derived from an EMBL/GenBank/DDBJ whole genome shotgun (WGS) entry which is preliminary data.</text>
</comment>
<keyword evidence="8 12" id="KW-0798">TonB box</keyword>
<keyword evidence="13" id="KW-0732">Signal</keyword>
<dbReference type="EMBL" id="JAXCLA010000005">
    <property type="protein sequence ID" value="MDY0745950.1"/>
    <property type="molecule type" value="Genomic_DNA"/>
</dbReference>
<comment type="similarity">
    <text evidence="11 12">Belongs to the TonB-dependent receptor family.</text>
</comment>
<evidence type="ECO:0000313" key="16">
    <source>
        <dbReference type="EMBL" id="MDY0745950.1"/>
    </source>
</evidence>
<feature type="chain" id="PRO_5046158472" evidence="13">
    <location>
        <begin position="22"/>
        <end position="784"/>
    </location>
</feature>
<evidence type="ECO:0000256" key="9">
    <source>
        <dbReference type="ARBA" id="ARBA00023136"/>
    </source>
</evidence>
<sequence length="784" mass="84886">MFDKSLIAAACLIVLSGQSLAQQTDSSVLDTVVVTSQKRTEEARKVPLSVSAISGESLKENQILDVGDLTRNVPNISFSGQSGSGPGLSNIEIRGVSSQAGSATVGVYLDDVSLTTRNLYSQGTAEPRFFDLERVEVLRGPQGTLYGAGSMGGTLRFISKQPDLKLFSGDVSAEMSSTSHGGTNWTAQGVLNVPLATGTAALRIGVQTGHDSGYIDQVDPQSLKVIDKGINSNDWSVLRLSAKVKFNNDWSLTPALFYQHNKSHDIDAAYLTVGDYQQYNAGVPLARFQTSKIVQEPGDDKLTVPSLTLNGDLGFADFTGVVNGYKRKFNRIQDGTSVNSSYIGSLITNTAVADVVSYLPSDVYLNNKIDQVSVELRLASKDWTPGNGLPLTWVAGFFSATTKTDVVDSEPVFGITKAFTDKGADINDLSNWSDDSGMYAGAFPNDNSYYSARHYKTKQNSVFGELTWHFSPALRFTAGLRYLRSSENFRREGDFFFAGGPSTTQIDSKANKATPRFALSWDVSEDTSLYANVAEGFRLGGANRPIPIYAGTLADLATLGLTEAPATFKPDTLRSYEIGSKSRLLGGKVLLDLSAYHIDWKNIQQDVGLPTTGFDFETNVGRATSDGLEIDLKARVTPSLTVSAGGGYNRAVFAENVPALGTDDDGNLNVRKGDRIQGVPRYSLHLGGEYRFALAGIDSVVRLNGQWTGDSHGSLFRGDTDYKRPGYFTADASWGMNFEKFDLNLFVKNLGNNHTVLQQPNVQYVTEAFYLRPRTIGATLSASF</sequence>
<reference evidence="16 17" key="1">
    <citation type="submission" date="2023-11" db="EMBL/GenBank/DDBJ databases">
        <title>Paucibacter sp. nov., isolated from fresh soil in Korea.</title>
        <authorList>
            <person name="Le N.T.T."/>
        </authorList>
    </citation>
    <scope>NUCLEOTIDE SEQUENCE [LARGE SCALE GENOMIC DNA]</scope>
    <source>
        <strain evidence="16 17">R3-3</strain>
    </source>
</reference>
<evidence type="ECO:0000256" key="11">
    <source>
        <dbReference type="PROSITE-ProRule" id="PRU01360"/>
    </source>
</evidence>
<evidence type="ECO:0000256" key="7">
    <source>
        <dbReference type="ARBA" id="ARBA00023065"/>
    </source>
</evidence>
<accession>A0ABU5DJR3</accession>
<protein>
    <submittedName>
        <fullName evidence="16">TonB-dependent receptor</fullName>
    </submittedName>
</protein>
<evidence type="ECO:0000259" key="14">
    <source>
        <dbReference type="Pfam" id="PF00593"/>
    </source>
</evidence>
<evidence type="ECO:0000256" key="6">
    <source>
        <dbReference type="ARBA" id="ARBA00023004"/>
    </source>
</evidence>
<dbReference type="SUPFAM" id="SSF56935">
    <property type="entry name" value="Porins"/>
    <property type="match status" value="1"/>
</dbReference>
<comment type="subcellular location">
    <subcellularLocation>
        <location evidence="1 11">Cell outer membrane</location>
        <topology evidence="1 11">Multi-pass membrane protein</topology>
    </subcellularLocation>
</comment>
<feature type="domain" description="TonB-dependent receptor-like beta-barrel" evidence="14">
    <location>
        <begin position="294"/>
        <end position="750"/>
    </location>
</feature>
<dbReference type="Pfam" id="PF00593">
    <property type="entry name" value="TonB_dep_Rec_b-barrel"/>
    <property type="match status" value="1"/>
</dbReference>
<name>A0ABU5DJR3_9BURK</name>
<gene>
    <name evidence="16" type="ORF">SNE35_15625</name>
</gene>
<dbReference type="PROSITE" id="PS52016">
    <property type="entry name" value="TONB_DEPENDENT_REC_3"/>
    <property type="match status" value="1"/>
</dbReference>
<evidence type="ECO:0000256" key="12">
    <source>
        <dbReference type="RuleBase" id="RU003357"/>
    </source>
</evidence>
<dbReference type="RefSeq" id="WP_320423855.1">
    <property type="nucleotide sequence ID" value="NZ_JAXCLA010000005.1"/>
</dbReference>
<proteinExistence type="inferred from homology"/>
<keyword evidence="6" id="KW-0408">Iron</keyword>
<dbReference type="InterPro" id="IPR012910">
    <property type="entry name" value="Plug_dom"/>
</dbReference>
<evidence type="ECO:0000256" key="3">
    <source>
        <dbReference type="ARBA" id="ARBA00022452"/>
    </source>
</evidence>
<keyword evidence="4" id="KW-0410">Iron transport</keyword>
<dbReference type="PANTHER" id="PTHR32552:SF81">
    <property type="entry name" value="TONB-DEPENDENT OUTER MEMBRANE RECEPTOR"/>
    <property type="match status" value="1"/>
</dbReference>
<keyword evidence="2 11" id="KW-0813">Transport</keyword>
<keyword evidence="16" id="KW-0675">Receptor</keyword>
<dbReference type="Proteomes" id="UP001285263">
    <property type="component" value="Unassembled WGS sequence"/>
</dbReference>
<dbReference type="InterPro" id="IPR036942">
    <property type="entry name" value="Beta-barrel_TonB_sf"/>
</dbReference>
<evidence type="ECO:0000256" key="4">
    <source>
        <dbReference type="ARBA" id="ARBA00022496"/>
    </source>
</evidence>
<keyword evidence="17" id="KW-1185">Reference proteome</keyword>
<evidence type="ECO:0000256" key="8">
    <source>
        <dbReference type="ARBA" id="ARBA00023077"/>
    </source>
</evidence>